<evidence type="ECO:0000313" key="1">
    <source>
        <dbReference type="EnsemblMetazoa" id="XP_030845048"/>
    </source>
</evidence>
<dbReference type="AlphaFoldDB" id="A0A7M7P260"/>
<dbReference type="InParanoid" id="A0A7M7P260"/>
<sequence>MENLAYSADLLASATQQTGQGICLRSSTTWHTRTGPTRLMNKAIQNMLQYGQSVPTTTWPRRRRSPRPTPTCMYKDSSVRYWNAENRTKDHCSRRLFCSLMTLDTRPRLAPFPPPQVDVILARRLGRLEKSM</sequence>
<evidence type="ECO:0000313" key="2">
    <source>
        <dbReference type="Proteomes" id="UP000007110"/>
    </source>
</evidence>
<dbReference type="KEGG" id="spu:115925417"/>
<dbReference type="RefSeq" id="XP_030845048.1">
    <property type="nucleotide sequence ID" value="XM_030989188.1"/>
</dbReference>
<dbReference type="GeneID" id="115925417"/>
<reference evidence="1" key="2">
    <citation type="submission" date="2021-01" db="UniProtKB">
        <authorList>
            <consortium name="EnsemblMetazoa"/>
        </authorList>
    </citation>
    <scope>IDENTIFICATION</scope>
</reference>
<protein>
    <submittedName>
        <fullName evidence="1">Uncharacterized protein</fullName>
    </submittedName>
</protein>
<reference evidence="2" key="1">
    <citation type="submission" date="2015-02" db="EMBL/GenBank/DDBJ databases">
        <title>Genome sequencing for Strongylocentrotus purpuratus.</title>
        <authorList>
            <person name="Murali S."/>
            <person name="Liu Y."/>
            <person name="Vee V."/>
            <person name="English A."/>
            <person name="Wang M."/>
            <person name="Skinner E."/>
            <person name="Han Y."/>
            <person name="Muzny D.M."/>
            <person name="Worley K.C."/>
            <person name="Gibbs R.A."/>
        </authorList>
    </citation>
    <scope>NUCLEOTIDE SEQUENCE</scope>
</reference>
<name>A0A7M7P260_STRPU</name>
<proteinExistence type="predicted"/>
<keyword evidence="2" id="KW-1185">Reference proteome</keyword>
<organism evidence="1 2">
    <name type="scientific">Strongylocentrotus purpuratus</name>
    <name type="common">Purple sea urchin</name>
    <dbReference type="NCBI Taxonomy" id="7668"/>
    <lineage>
        <taxon>Eukaryota</taxon>
        <taxon>Metazoa</taxon>
        <taxon>Echinodermata</taxon>
        <taxon>Eleutherozoa</taxon>
        <taxon>Echinozoa</taxon>
        <taxon>Echinoidea</taxon>
        <taxon>Euechinoidea</taxon>
        <taxon>Echinacea</taxon>
        <taxon>Camarodonta</taxon>
        <taxon>Echinidea</taxon>
        <taxon>Strongylocentrotidae</taxon>
        <taxon>Strongylocentrotus</taxon>
    </lineage>
</organism>
<dbReference type="EnsemblMetazoa" id="XM_030989188">
    <property type="protein sequence ID" value="XP_030845048"/>
    <property type="gene ID" value="LOC115925417"/>
</dbReference>
<accession>A0A7M7P260</accession>
<dbReference type="Proteomes" id="UP000007110">
    <property type="component" value="Unassembled WGS sequence"/>
</dbReference>